<dbReference type="Gene3D" id="3.40.33.10">
    <property type="entry name" value="CAP"/>
    <property type="match status" value="1"/>
</dbReference>
<gene>
    <name evidence="4" type="ORF">VE01_03435</name>
</gene>
<dbReference type="PRINTS" id="PR00837">
    <property type="entry name" value="V5TPXLIKE"/>
</dbReference>
<dbReference type="PANTHER" id="PTHR10334">
    <property type="entry name" value="CYSTEINE-RICH SECRETORY PROTEIN-RELATED"/>
    <property type="match status" value="1"/>
</dbReference>
<keyword evidence="5" id="KW-1185">Reference proteome</keyword>
<dbReference type="RefSeq" id="XP_018132538.1">
    <property type="nucleotide sequence ID" value="XM_018272925.2"/>
</dbReference>
<dbReference type="AlphaFoldDB" id="A0A1B8GSL1"/>
<reference evidence="5" key="2">
    <citation type="journal article" date="2018" name="Nat. Commun.">
        <title>Extreme sensitivity to ultraviolet light in the fungal pathogen causing white-nose syndrome of bats.</title>
        <authorList>
            <person name="Palmer J.M."/>
            <person name="Drees K.P."/>
            <person name="Foster J.T."/>
            <person name="Lindner D.L."/>
        </authorList>
    </citation>
    <scope>NUCLEOTIDE SEQUENCE [LARGE SCALE GENOMIC DNA]</scope>
    <source>
        <strain evidence="5">UAMH 10579</strain>
    </source>
</reference>
<dbReference type="InterPro" id="IPR035940">
    <property type="entry name" value="CAP_sf"/>
</dbReference>
<dbReference type="EMBL" id="KV460215">
    <property type="protein sequence ID" value="OBT98805.1"/>
    <property type="molecule type" value="Genomic_DNA"/>
</dbReference>
<dbReference type="InterPro" id="IPR018244">
    <property type="entry name" value="Allrgn_V5/Tpx1_CS"/>
</dbReference>
<feature type="signal peptide" evidence="2">
    <location>
        <begin position="1"/>
        <end position="16"/>
    </location>
</feature>
<name>A0A1B8GSL1_9PEZI</name>
<organism evidence="4 5">
    <name type="scientific">Pseudogymnoascus verrucosus</name>
    <dbReference type="NCBI Taxonomy" id="342668"/>
    <lineage>
        <taxon>Eukaryota</taxon>
        <taxon>Fungi</taxon>
        <taxon>Dikarya</taxon>
        <taxon>Ascomycota</taxon>
        <taxon>Pezizomycotina</taxon>
        <taxon>Leotiomycetes</taxon>
        <taxon>Thelebolales</taxon>
        <taxon>Thelebolaceae</taxon>
        <taxon>Pseudogymnoascus</taxon>
    </lineage>
</organism>
<feature type="chain" id="PRO_5008608951" description="SCP domain-containing protein" evidence="2">
    <location>
        <begin position="17"/>
        <end position="220"/>
    </location>
</feature>
<dbReference type="Proteomes" id="UP000091956">
    <property type="component" value="Unassembled WGS sequence"/>
</dbReference>
<dbReference type="PROSITE" id="PS01009">
    <property type="entry name" value="CRISP_1"/>
    <property type="match status" value="1"/>
</dbReference>
<evidence type="ECO:0000313" key="4">
    <source>
        <dbReference type="EMBL" id="OBT98805.1"/>
    </source>
</evidence>
<dbReference type="GO" id="GO:0005576">
    <property type="term" value="C:extracellular region"/>
    <property type="evidence" value="ECO:0007669"/>
    <property type="project" value="InterPro"/>
</dbReference>
<dbReference type="OrthoDB" id="337038at2759"/>
<reference evidence="4 5" key="1">
    <citation type="submission" date="2016-03" db="EMBL/GenBank/DDBJ databases">
        <title>Comparative genomics of Pseudogymnoascus destructans, the fungus causing white-nose syndrome of bats.</title>
        <authorList>
            <person name="Palmer J.M."/>
            <person name="Drees K.P."/>
            <person name="Foster J.T."/>
            <person name="Lindner D.L."/>
        </authorList>
    </citation>
    <scope>NUCLEOTIDE SEQUENCE [LARGE SCALE GENOMIC DNA]</scope>
    <source>
        <strain evidence="4 5">UAMH 10579</strain>
    </source>
</reference>
<dbReference type="FunFam" id="3.40.33.10:FF:000010">
    <property type="entry name" value="Predicted protein"/>
    <property type="match status" value="1"/>
</dbReference>
<feature type="region of interest" description="Disordered" evidence="1">
    <location>
        <begin position="188"/>
        <end position="220"/>
    </location>
</feature>
<evidence type="ECO:0000259" key="3">
    <source>
        <dbReference type="SMART" id="SM00198"/>
    </source>
</evidence>
<dbReference type="GeneID" id="28836821"/>
<protein>
    <recommendedName>
        <fullName evidence="3">SCP domain-containing protein</fullName>
    </recommendedName>
</protein>
<dbReference type="STRING" id="342668.A0A1B8GSL1"/>
<evidence type="ECO:0000313" key="5">
    <source>
        <dbReference type="Proteomes" id="UP000091956"/>
    </source>
</evidence>
<feature type="domain" description="SCP" evidence="3">
    <location>
        <begin position="48"/>
        <end position="175"/>
    </location>
</feature>
<dbReference type="InterPro" id="IPR001283">
    <property type="entry name" value="CRISP-related"/>
</dbReference>
<dbReference type="SMART" id="SM00198">
    <property type="entry name" value="SCP"/>
    <property type="match status" value="1"/>
</dbReference>
<dbReference type="InterPro" id="IPR014044">
    <property type="entry name" value="CAP_dom"/>
</dbReference>
<accession>A0A1B8GSL1</accession>
<evidence type="ECO:0000256" key="2">
    <source>
        <dbReference type="SAM" id="SignalP"/>
    </source>
</evidence>
<proteinExistence type="predicted"/>
<evidence type="ECO:0000256" key="1">
    <source>
        <dbReference type="SAM" id="MobiDB-lite"/>
    </source>
</evidence>
<sequence length="220" mass="24087">MRLRLPVFLLLPSAYAAVTVTVHTTIPTTLGAAATPTPPSTEYTSPRAFQRAILETHNFYRKEHNASALAWNTTSAAYAADWAEACEFEHSGGPTGENLAAGYPNATSSIDAWGTERSSYDFKKAEFSHETGHFTQVVWKDTTTVGCGRRECDRRGGSPGWYVVCEYYPPGNVIGDFRENVQEQVEGVRNGNSEGVKPSSMPLLKAEQPGPPFNANWHIS</sequence>
<dbReference type="Pfam" id="PF00188">
    <property type="entry name" value="CAP"/>
    <property type="match status" value="1"/>
</dbReference>
<dbReference type="SUPFAM" id="SSF55797">
    <property type="entry name" value="PR-1-like"/>
    <property type="match status" value="1"/>
</dbReference>
<keyword evidence="2" id="KW-0732">Signal</keyword>